<dbReference type="EMBL" id="UZAL01040940">
    <property type="protein sequence ID" value="VDP77788.1"/>
    <property type="molecule type" value="Genomic_DNA"/>
</dbReference>
<organism evidence="2 3">
    <name type="scientific">Schistosoma mattheei</name>
    <dbReference type="NCBI Taxonomy" id="31246"/>
    <lineage>
        <taxon>Eukaryota</taxon>
        <taxon>Metazoa</taxon>
        <taxon>Spiralia</taxon>
        <taxon>Lophotrochozoa</taxon>
        <taxon>Platyhelminthes</taxon>
        <taxon>Trematoda</taxon>
        <taxon>Digenea</taxon>
        <taxon>Strigeidida</taxon>
        <taxon>Schistosomatoidea</taxon>
        <taxon>Schistosomatidae</taxon>
        <taxon>Schistosoma</taxon>
    </lineage>
</organism>
<keyword evidence="3" id="KW-1185">Reference proteome</keyword>
<name>A0A183PWF3_9TREM</name>
<evidence type="ECO:0000256" key="1">
    <source>
        <dbReference type="SAM" id="MobiDB-lite"/>
    </source>
</evidence>
<feature type="compositionally biased region" description="Basic and acidic residues" evidence="1">
    <location>
        <begin position="51"/>
        <end position="68"/>
    </location>
</feature>
<evidence type="ECO:0000313" key="2">
    <source>
        <dbReference type="EMBL" id="VDP77788.1"/>
    </source>
</evidence>
<gene>
    <name evidence="2" type="ORF">SMTD_LOCUS18689</name>
</gene>
<evidence type="ECO:0000313" key="3">
    <source>
        <dbReference type="Proteomes" id="UP000269396"/>
    </source>
</evidence>
<sequence>MAFRQIKSGKATGPDNMPAEALNEVRHRSNYKHALPSIQKDLGGGTSANGVERRTPRQDSKERRSEVM</sequence>
<dbReference type="Proteomes" id="UP000269396">
    <property type="component" value="Unassembled WGS sequence"/>
</dbReference>
<feature type="region of interest" description="Disordered" evidence="1">
    <location>
        <begin position="1"/>
        <end position="20"/>
    </location>
</feature>
<proteinExistence type="predicted"/>
<protein>
    <submittedName>
        <fullName evidence="2">Uncharacterized protein</fullName>
    </submittedName>
</protein>
<dbReference type="AlphaFoldDB" id="A0A183PWF3"/>
<feature type="region of interest" description="Disordered" evidence="1">
    <location>
        <begin position="28"/>
        <end position="68"/>
    </location>
</feature>
<accession>A0A183PWF3</accession>
<reference evidence="2 3" key="1">
    <citation type="submission" date="2018-11" db="EMBL/GenBank/DDBJ databases">
        <authorList>
            <consortium name="Pathogen Informatics"/>
        </authorList>
    </citation>
    <scope>NUCLEOTIDE SEQUENCE [LARGE SCALE GENOMIC DNA]</scope>
    <source>
        <strain>Denwood</strain>
        <strain evidence="3">Zambia</strain>
    </source>
</reference>